<gene>
    <name evidence="1" type="ORF">CCAL12919_06070</name>
</gene>
<comment type="caution">
    <text evidence="1">The sequence shown here is derived from an EMBL/GenBank/DDBJ whole genome shotgun (WGS) entry which is preliminary data.</text>
</comment>
<dbReference type="InterPro" id="IPR027396">
    <property type="entry name" value="DsrEFH-like"/>
</dbReference>
<dbReference type="AlphaFoldDB" id="A0ABD4JJ76"/>
<reference evidence="1 2" key="1">
    <citation type="submission" date="2020-10" db="EMBL/GenBank/DDBJ databases">
        <title>Campylobacter californiensis sp. nov. isolated from cattle and feral swine in California.</title>
        <authorList>
            <person name="Miller W.G."/>
        </authorList>
    </citation>
    <scope>NUCLEOTIDE SEQUENCE [LARGE SCALE GENOMIC DNA]</scope>
    <source>
        <strain evidence="1 2">RM12919</strain>
    </source>
</reference>
<dbReference type="RefSeq" id="WP_336613591.1">
    <property type="nucleotide sequence ID" value="NZ_JADBHS010000010.1"/>
</dbReference>
<dbReference type="Proteomes" id="UP001318760">
    <property type="component" value="Unassembled WGS sequence"/>
</dbReference>
<proteinExistence type="predicted"/>
<name>A0ABD4JJ76_9BACT</name>
<sequence length="68" mass="7651">MKYLFILNIQSYNGADVVYNVGVLLKVCGSCMTRCGVNVNKPYFSDDVKGSMDILSNWVMECDKILSF</sequence>
<evidence type="ECO:0000313" key="1">
    <source>
        <dbReference type="EMBL" id="MBE2986697.1"/>
    </source>
</evidence>
<accession>A0ABD4JJ76</accession>
<evidence type="ECO:0000313" key="2">
    <source>
        <dbReference type="Proteomes" id="UP001318760"/>
    </source>
</evidence>
<dbReference type="EMBL" id="JADBHS010000010">
    <property type="protein sequence ID" value="MBE2986697.1"/>
    <property type="molecule type" value="Genomic_DNA"/>
</dbReference>
<protein>
    <recommendedName>
        <fullName evidence="3">DsrE family protein</fullName>
    </recommendedName>
</protein>
<organism evidence="1 2">
    <name type="scientific">Campylobacter californiensis</name>
    <dbReference type="NCBI Taxonomy" id="1032243"/>
    <lineage>
        <taxon>Bacteria</taxon>
        <taxon>Pseudomonadati</taxon>
        <taxon>Campylobacterota</taxon>
        <taxon>Epsilonproteobacteria</taxon>
        <taxon>Campylobacterales</taxon>
        <taxon>Campylobacteraceae</taxon>
        <taxon>Campylobacter</taxon>
    </lineage>
</organism>
<evidence type="ECO:0008006" key="3">
    <source>
        <dbReference type="Google" id="ProtNLM"/>
    </source>
</evidence>
<dbReference type="SUPFAM" id="SSF75169">
    <property type="entry name" value="DsrEFH-like"/>
    <property type="match status" value="1"/>
</dbReference>